<dbReference type="OrthoDB" id="369216at2"/>
<reference evidence="3 4" key="1">
    <citation type="submission" date="2018-05" db="EMBL/GenBank/DDBJ databases">
        <title>Pararhodobacter marina sp. nov., isolated from deep-sea water of the Indian Ocean.</title>
        <authorList>
            <person name="Lai Q.Sr."/>
            <person name="Liu X."/>
            <person name="Shao Z."/>
        </authorList>
    </citation>
    <scope>NUCLEOTIDE SEQUENCE [LARGE SCALE GENOMIC DNA]</scope>
    <source>
        <strain evidence="3 4">CIC4N-9</strain>
    </source>
</reference>
<evidence type="ECO:0000313" key="3">
    <source>
        <dbReference type="EMBL" id="PWE30821.1"/>
    </source>
</evidence>
<dbReference type="RefSeq" id="WP_109531899.1">
    <property type="nucleotide sequence ID" value="NZ_QEYD01000002.1"/>
</dbReference>
<dbReference type="SUPFAM" id="SSF52266">
    <property type="entry name" value="SGNH hydrolase"/>
    <property type="match status" value="1"/>
</dbReference>
<keyword evidence="4" id="KW-1185">Reference proteome</keyword>
<evidence type="ECO:0000256" key="1">
    <source>
        <dbReference type="SAM" id="MobiDB-lite"/>
    </source>
</evidence>
<sequence>MEHPYRSQPAKAFWKRTVPAYHPLEVPDWYTRRFSIDGARIATAGSCFAQHIGRNLREKGFAYLDAEPAPAQVSPALASEYGYGMYSARYGNIYTARQLLQLLQRANGTFRPTEDYWIKGDGVVDPFRPTIEPEPFGSVEELRAVRAGHLDCVSGLLRDADVFVFTLGLTEAWLSKTDGACYPLCPGTVAGVFDETVHAFRNLDYTEVRADMEAFIAGVRDINPKLRFLLTVSPVPLAATATDTQVAVATAYSKSVLRAVAGDLVAAHEFIDYFPSFEIITSPFMRGYFFQPDGREILPRGVEHVMSVFFEQHPVPGGKASVATGSAASDADQASFERDMTADEVREKIKCDEELLSAFAPERNA</sequence>
<dbReference type="EMBL" id="QEYD01000002">
    <property type="protein sequence ID" value="PWE30821.1"/>
    <property type="molecule type" value="Genomic_DNA"/>
</dbReference>
<feature type="region of interest" description="Disordered" evidence="1">
    <location>
        <begin position="320"/>
        <end position="340"/>
    </location>
</feature>
<dbReference type="InterPro" id="IPR014982">
    <property type="entry name" value="GSCFA"/>
</dbReference>
<name>A0A2U2CG55_9RHOB</name>
<evidence type="ECO:0000313" key="4">
    <source>
        <dbReference type="Proteomes" id="UP000244940"/>
    </source>
</evidence>
<proteinExistence type="predicted"/>
<evidence type="ECO:0000259" key="2">
    <source>
        <dbReference type="Pfam" id="PF08885"/>
    </source>
</evidence>
<dbReference type="Proteomes" id="UP000244940">
    <property type="component" value="Unassembled WGS sequence"/>
</dbReference>
<accession>A0A2U2CG55</accession>
<dbReference type="Pfam" id="PF08885">
    <property type="entry name" value="GSCFA"/>
    <property type="match status" value="1"/>
</dbReference>
<protein>
    <recommendedName>
        <fullName evidence="2">GSCFA domain-containing protein</fullName>
    </recommendedName>
</protein>
<gene>
    <name evidence="3" type="ORF">C4N9_03425</name>
</gene>
<dbReference type="GeneID" id="94363929"/>
<comment type="caution">
    <text evidence="3">The sequence shown here is derived from an EMBL/GenBank/DDBJ whole genome shotgun (WGS) entry which is preliminary data.</text>
</comment>
<dbReference type="AlphaFoldDB" id="A0A2U2CG55"/>
<organism evidence="3 4">
    <name type="scientific">Pararhodobacter marinus</name>
    <dbReference type="NCBI Taxonomy" id="2184063"/>
    <lineage>
        <taxon>Bacteria</taxon>
        <taxon>Pseudomonadati</taxon>
        <taxon>Pseudomonadota</taxon>
        <taxon>Alphaproteobacteria</taxon>
        <taxon>Rhodobacterales</taxon>
        <taxon>Paracoccaceae</taxon>
        <taxon>Pararhodobacter</taxon>
    </lineage>
</organism>
<feature type="domain" description="GSCFA" evidence="2">
    <location>
        <begin position="40"/>
        <end position="309"/>
    </location>
</feature>